<reference evidence="7 8" key="1">
    <citation type="journal article" date="2019" name="Nat. Microbiol.">
        <title>Mediterranean grassland soil C-N compound turnover is dependent on rainfall and depth, and is mediated by genomically divergent microorganisms.</title>
        <authorList>
            <person name="Diamond S."/>
            <person name="Andeer P.F."/>
            <person name="Li Z."/>
            <person name="Crits-Christoph A."/>
            <person name="Burstein D."/>
            <person name="Anantharaman K."/>
            <person name="Lane K.R."/>
            <person name="Thomas B.C."/>
            <person name="Pan C."/>
            <person name="Northen T.R."/>
            <person name="Banfield J.F."/>
        </authorList>
    </citation>
    <scope>NUCLEOTIDE SEQUENCE [LARGE SCALE GENOMIC DNA]</scope>
    <source>
        <strain evidence="7">WS_2</strain>
    </source>
</reference>
<evidence type="ECO:0000313" key="8">
    <source>
        <dbReference type="Proteomes" id="UP000317716"/>
    </source>
</evidence>
<feature type="region of interest" description="Disordered" evidence="5">
    <location>
        <begin position="1"/>
        <end position="62"/>
    </location>
</feature>
<keyword evidence="3" id="KW-1133">Transmembrane helix</keyword>
<evidence type="ECO:0000256" key="2">
    <source>
        <dbReference type="ARBA" id="ARBA00022692"/>
    </source>
</evidence>
<evidence type="ECO:0000256" key="4">
    <source>
        <dbReference type="ARBA" id="ARBA00023136"/>
    </source>
</evidence>
<feature type="domain" description="Translocation and assembly module TamB C-terminal" evidence="6">
    <location>
        <begin position="480"/>
        <end position="665"/>
    </location>
</feature>
<evidence type="ECO:0000256" key="3">
    <source>
        <dbReference type="ARBA" id="ARBA00022989"/>
    </source>
</evidence>
<evidence type="ECO:0000256" key="1">
    <source>
        <dbReference type="ARBA" id="ARBA00004167"/>
    </source>
</evidence>
<proteinExistence type="predicted"/>
<feature type="compositionally biased region" description="Low complexity" evidence="5">
    <location>
        <begin position="46"/>
        <end position="55"/>
    </location>
</feature>
<gene>
    <name evidence="7" type="ORF">E6K72_11610</name>
</gene>
<dbReference type="GO" id="GO:0009306">
    <property type="term" value="P:protein secretion"/>
    <property type="evidence" value="ECO:0007669"/>
    <property type="project" value="InterPro"/>
</dbReference>
<dbReference type="AlphaFoldDB" id="A0A538SFS8"/>
<evidence type="ECO:0000256" key="5">
    <source>
        <dbReference type="SAM" id="MobiDB-lite"/>
    </source>
</evidence>
<feature type="non-terminal residue" evidence="7">
    <location>
        <position position="670"/>
    </location>
</feature>
<evidence type="ECO:0000259" key="6">
    <source>
        <dbReference type="Pfam" id="PF04357"/>
    </source>
</evidence>
<evidence type="ECO:0000313" key="7">
    <source>
        <dbReference type="EMBL" id="TMQ50220.1"/>
    </source>
</evidence>
<dbReference type="Pfam" id="PF04357">
    <property type="entry name" value="TamB"/>
    <property type="match status" value="1"/>
</dbReference>
<keyword evidence="4" id="KW-0472">Membrane</keyword>
<dbReference type="InterPro" id="IPR007452">
    <property type="entry name" value="TamB_C"/>
</dbReference>
<feature type="compositionally biased region" description="Basic and acidic residues" evidence="5">
    <location>
        <begin position="1"/>
        <end position="17"/>
    </location>
</feature>
<name>A0A538SFS8_UNCEI</name>
<feature type="compositionally biased region" description="Basic residues" evidence="5">
    <location>
        <begin position="18"/>
        <end position="45"/>
    </location>
</feature>
<dbReference type="EMBL" id="VBOS01000420">
    <property type="protein sequence ID" value="TMQ50220.1"/>
    <property type="molecule type" value="Genomic_DNA"/>
</dbReference>
<accession>A0A538SFS8</accession>
<comment type="caution">
    <text evidence="7">The sequence shown here is derived from an EMBL/GenBank/DDBJ whole genome shotgun (WGS) entry which is preliminary data.</text>
</comment>
<dbReference type="GO" id="GO:0005886">
    <property type="term" value="C:plasma membrane"/>
    <property type="evidence" value="ECO:0007669"/>
    <property type="project" value="InterPro"/>
</dbReference>
<dbReference type="PANTHER" id="PTHR36985">
    <property type="entry name" value="TRANSLOCATION AND ASSEMBLY MODULE SUBUNIT TAMB"/>
    <property type="match status" value="1"/>
</dbReference>
<organism evidence="7 8">
    <name type="scientific">Eiseniibacteriota bacterium</name>
    <dbReference type="NCBI Taxonomy" id="2212470"/>
    <lineage>
        <taxon>Bacteria</taxon>
        <taxon>Candidatus Eiseniibacteriota</taxon>
    </lineage>
</organism>
<sequence>MARRPGQRDSRAGDARGRHARREARGVARRGLARGRRHRLARRPGRAVAAGRNRGPTAADARSRMPDYLGVHFDSVAAGVRLGDRAMDIATLAAHAGDTLFTAAGRAAWSPDRWHVTFERAAAKSSQFDWTADPPVEIVGDPRGVTFERLASRDGEARLEITGRWAAPKGAYSFRARCDRLDLSRLGLPLDWGLAGRADVTLSVDGASGAPHWTFDAIARQAGLHGHRSDSLMVALAGGPGQLGVWALSLRLKDGSLEAHGSFERAARPWPDTLTAAGVQAWLAEAAQWEGTVKASAFPLERVQSLLPQARDWGGRLDGTLDVGGSPQHPRLELRADARPFSWRDYNVDHASVSAAFADGRLVVDHVQMSRGGVQSSASGEMPMRLRLGAQPELPDQAMAWKVNVPAGDLSVMPLFVPQIGSASGHFDLSARVAGTARHPLLNGAARVRGGIVRLAGREEELHALDADFRLDPSGVHLDSLRARQGEHGRLTGRGEVKLKGLALDGYRFDLSLQDFTAVETGVYAVEFDGDFVVTNGPRVRGEVLPQVVGTVESRHAIVLLDFANQTESEQLAASTQSLFWTYRVQMRATSNLHWQPPDGDIEFSADLTMEQTRDSLMVYGDMSALRGTYYFLSNRFDLSKADLTFDNVSGLNPVLDVEATTHVKQPRQG</sequence>
<comment type="subcellular location">
    <subcellularLocation>
        <location evidence="1">Membrane</location>
        <topology evidence="1">Single-pass membrane protein</topology>
    </subcellularLocation>
</comment>
<dbReference type="PANTHER" id="PTHR36985:SF1">
    <property type="entry name" value="TRANSLOCATION AND ASSEMBLY MODULE SUBUNIT TAMB"/>
    <property type="match status" value="1"/>
</dbReference>
<protein>
    <recommendedName>
        <fullName evidence="6">Translocation and assembly module TamB C-terminal domain-containing protein</fullName>
    </recommendedName>
</protein>
<dbReference type="Proteomes" id="UP000317716">
    <property type="component" value="Unassembled WGS sequence"/>
</dbReference>
<keyword evidence="2" id="KW-0812">Transmembrane</keyword>